<keyword evidence="6" id="KW-0391">Immunity</keyword>
<evidence type="ECO:0000256" key="2">
    <source>
        <dbReference type="ARBA" id="ARBA00022490"/>
    </source>
</evidence>
<evidence type="ECO:0000256" key="6">
    <source>
        <dbReference type="ARBA" id="ARBA00022859"/>
    </source>
</evidence>
<dbReference type="EMBL" id="CAJVPK010002040">
    <property type="protein sequence ID" value="CAG8605014.1"/>
    <property type="molecule type" value="Genomic_DNA"/>
</dbReference>
<evidence type="ECO:0000256" key="1">
    <source>
        <dbReference type="ARBA" id="ARBA00004496"/>
    </source>
</evidence>
<comment type="caution">
    <text evidence="8">The sequence shown here is derived from an EMBL/GenBank/DDBJ whole genome shotgun (WGS) entry which is preliminary data.</text>
</comment>
<name>A0A9N9CMA6_9GLOM</name>
<organism evidence="8 9">
    <name type="scientific">Diversispora eburnea</name>
    <dbReference type="NCBI Taxonomy" id="1213867"/>
    <lineage>
        <taxon>Eukaryota</taxon>
        <taxon>Fungi</taxon>
        <taxon>Fungi incertae sedis</taxon>
        <taxon>Mucoromycota</taxon>
        <taxon>Glomeromycotina</taxon>
        <taxon>Glomeromycetes</taxon>
        <taxon>Diversisporales</taxon>
        <taxon>Diversisporaceae</taxon>
        <taxon>Diversispora</taxon>
    </lineage>
</organism>
<dbReference type="InterPro" id="IPR031248">
    <property type="entry name" value="RNF213"/>
</dbReference>
<dbReference type="OrthoDB" id="2408987at2759"/>
<comment type="subcellular location">
    <subcellularLocation>
        <location evidence="1">Cytoplasm</location>
    </subcellularLocation>
</comment>
<dbReference type="Pfam" id="PF20173">
    <property type="entry name" value="ZnF_RZ-type"/>
    <property type="match status" value="1"/>
</dbReference>
<evidence type="ECO:0000313" key="9">
    <source>
        <dbReference type="Proteomes" id="UP000789706"/>
    </source>
</evidence>
<dbReference type="PANTHER" id="PTHR22605:SF1">
    <property type="entry name" value="RZ-TYPE DOMAIN-CONTAINING PROTEIN"/>
    <property type="match status" value="1"/>
</dbReference>
<proteinExistence type="predicted"/>
<dbReference type="InterPro" id="IPR046439">
    <property type="entry name" value="ZF_RZ_dom"/>
</dbReference>
<dbReference type="PANTHER" id="PTHR22605">
    <property type="entry name" value="RZ-TYPE DOMAIN-CONTAINING PROTEIN"/>
    <property type="match status" value="1"/>
</dbReference>
<dbReference type="Proteomes" id="UP000789706">
    <property type="component" value="Unassembled WGS sequence"/>
</dbReference>
<keyword evidence="9" id="KW-1185">Reference proteome</keyword>
<keyword evidence="3" id="KW-0479">Metal-binding</keyword>
<keyword evidence="4" id="KW-0863">Zinc-finger</keyword>
<evidence type="ECO:0000313" key="8">
    <source>
        <dbReference type="EMBL" id="CAG8605014.1"/>
    </source>
</evidence>
<feature type="non-terminal residue" evidence="8">
    <location>
        <position position="1"/>
    </location>
</feature>
<dbReference type="GO" id="GO:0002376">
    <property type="term" value="P:immune system process"/>
    <property type="evidence" value="ECO:0007669"/>
    <property type="project" value="UniProtKB-KW"/>
</dbReference>
<dbReference type="GO" id="GO:0008270">
    <property type="term" value="F:zinc ion binding"/>
    <property type="evidence" value="ECO:0007669"/>
    <property type="project" value="UniProtKB-KW"/>
</dbReference>
<evidence type="ECO:0000259" key="7">
    <source>
        <dbReference type="PROSITE" id="PS51981"/>
    </source>
</evidence>
<gene>
    <name evidence="8" type="ORF">DEBURN_LOCUS9706</name>
</gene>
<dbReference type="GO" id="GO:0005737">
    <property type="term" value="C:cytoplasm"/>
    <property type="evidence" value="ECO:0007669"/>
    <property type="project" value="UniProtKB-SubCell"/>
</dbReference>
<protein>
    <submittedName>
        <fullName evidence="8">8472_t:CDS:1</fullName>
    </submittedName>
</protein>
<dbReference type="AlphaFoldDB" id="A0A9N9CMA6"/>
<feature type="domain" description="RZ-type" evidence="7">
    <location>
        <begin position="47"/>
        <end position="128"/>
    </location>
</feature>
<keyword evidence="2" id="KW-0963">Cytoplasm</keyword>
<dbReference type="GO" id="GO:0016887">
    <property type="term" value="F:ATP hydrolysis activity"/>
    <property type="evidence" value="ECO:0007669"/>
    <property type="project" value="InterPro"/>
</dbReference>
<keyword evidence="5" id="KW-0862">Zinc</keyword>
<evidence type="ECO:0000256" key="4">
    <source>
        <dbReference type="ARBA" id="ARBA00022771"/>
    </source>
</evidence>
<dbReference type="PROSITE" id="PS51981">
    <property type="entry name" value="ZF_RZ"/>
    <property type="match status" value="1"/>
</dbReference>
<sequence>MDNNTIFIKSVIAHTIILHASMNPNVSPLTTLLHRLETCQNMYILSCISDTEAYVLSAILEREIVTRYICECGYKYVIGNSGHALTEQRCPGCKVRMLGGTMFVLHAGNKKLDENPLRSLVTNDISGYIGETPNQDIGYCVRSMPPTSFRILHLFVHILIGASSPSTIATNFLQKNNQVATNTEHYCLEHIQNDWNILKQILNCSDENLALTLHSILANMTQNPPPSSNLNTPDQREEWETQFTRNYVSDQIKSIIETTTNFRTRLNTASTTVQGNTTNVIESEINQTLTTFDISQLPRLWRKIGVSTFESFRAYYNGNLAQYKEQFPVLAVYFKHEESLRYVKHLWDIVKFVQLVSARLSYRLNREKILALTFREYFLSEKNEEALMTAYKDFEKAWNSVIDNVDRYECHEIVIKPKMHFDQKLTLALIEPKDEGVYLCAILEYLIFIQNKFLEEIMTITPGTCRSLGFLEDSDSFTETEGPPQYYIQSLTLKQLRKDNLISYQWEDDCDRILQFSERNLGVGRGQDIIYDLQKIEQELARYLIYEKVHIEKLENSKLFMELFSYHMELFQSSMKIIEDIRNLIPQEPISAEKASAIVGIPTNSFNLTPGQMDSAIDNPSDILSALEILLCFVKRSPGSGGEFSIKGYVSQWASLSKISENAKFNSLLTEDLKLKHLIGLYELIEEQMANITVKNVSEKYKAPITNDLVDSLNKVIDWTIPPSQQELLPAKAFALALKRFMYRFLQGETMNENELLELYVCNESLYFWPSSVSQELIDKLFPGEIMVSHTYNVYEFITNQIENLIRRQHQQQLQ</sequence>
<reference evidence="8" key="1">
    <citation type="submission" date="2021-06" db="EMBL/GenBank/DDBJ databases">
        <authorList>
            <person name="Kallberg Y."/>
            <person name="Tangrot J."/>
            <person name="Rosling A."/>
        </authorList>
    </citation>
    <scope>NUCLEOTIDE SEQUENCE</scope>
    <source>
        <strain evidence="8">AZ414A</strain>
    </source>
</reference>
<evidence type="ECO:0000256" key="3">
    <source>
        <dbReference type="ARBA" id="ARBA00022723"/>
    </source>
</evidence>
<dbReference type="GO" id="GO:0004842">
    <property type="term" value="F:ubiquitin-protein transferase activity"/>
    <property type="evidence" value="ECO:0007669"/>
    <property type="project" value="InterPro"/>
</dbReference>
<accession>A0A9N9CMA6</accession>
<evidence type="ECO:0000256" key="5">
    <source>
        <dbReference type="ARBA" id="ARBA00022833"/>
    </source>
</evidence>